<comment type="caution">
    <text evidence="1">The sequence shown here is derived from an EMBL/GenBank/DDBJ whole genome shotgun (WGS) entry which is preliminary data.</text>
</comment>
<dbReference type="AlphaFoldDB" id="A0A4R6WNZ2"/>
<organism evidence="1 2">
    <name type="scientific">Sphingobacterium yanglingense</name>
    <dbReference type="NCBI Taxonomy" id="1437280"/>
    <lineage>
        <taxon>Bacteria</taxon>
        <taxon>Pseudomonadati</taxon>
        <taxon>Bacteroidota</taxon>
        <taxon>Sphingobacteriia</taxon>
        <taxon>Sphingobacteriales</taxon>
        <taxon>Sphingobacteriaceae</taxon>
        <taxon>Sphingobacterium</taxon>
    </lineage>
</organism>
<dbReference type="OrthoDB" id="8418771at2"/>
<evidence type="ECO:0008006" key="3">
    <source>
        <dbReference type="Google" id="ProtNLM"/>
    </source>
</evidence>
<gene>
    <name evidence="1" type="ORF">CLV99_1301</name>
</gene>
<keyword evidence="2" id="KW-1185">Reference proteome</keyword>
<name>A0A4R6WNZ2_9SPHI</name>
<accession>A0A4R6WNZ2</accession>
<proteinExistence type="predicted"/>
<dbReference type="Proteomes" id="UP000295292">
    <property type="component" value="Unassembled WGS sequence"/>
</dbReference>
<dbReference type="RefSeq" id="WP_133583611.1">
    <property type="nucleotide sequence ID" value="NZ_SNYV01000011.1"/>
</dbReference>
<protein>
    <recommendedName>
        <fullName evidence="3">Phosphoribosylpyrophosphate synthetase</fullName>
    </recommendedName>
</protein>
<reference evidence="1 2" key="1">
    <citation type="submission" date="2019-03" db="EMBL/GenBank/DDBJ databases">
        <title>Genomic Encyclopedia of Archaeal and Bacterial Type Strains, Phase II (KMG-II): from individual species to whole genera.</title>
        <authorList>
            <person name="Goeker M."/>
        </authorList>
    </citation>
    <scope>NUCLEOTIDE SEQUENCE [LARGE SCALE GENOMIC DNA]</scope>
    <source>
        <strain evidence="1 2">DSM 28353</strain>
    </source>
</reference>
<dbReference type="EMBL" id="SNYV01000011">
    <property type="protein sequence ID" value="TDQ79851.1"/>
    <property type="molecule type" value="Genomic_DNA"/>
</dbReference>
<sequence length="100" mass="11449">MKTIFNYESASIALQKLSEKGYTIDYNVHFDRLQNEADGYIIDYLYRYEGATDPGDESTVYGIRNMSTNDKGVFVAGDLGLIEGKKRDIIVNLEIRSRRQ</sequence>
<evidence type="ECO:0000313" key="1">
    <source>
        <dbReference type="EMBL" id="TDQ79851.1"/>
    </source>
</evidence>
<evidence type="ECO:0000313" key="2">
    <source>
        <dbReference type="Proteomes" id="UP000295292"/>
    </source>
</evidence>